<organism evidence="2 3">
    <name type="scientific">Pantoea phytobeneficialis</name>
    <dbReference type="NCBI Taxonomy" id="2052056"/>
    <lineage>
        <taxon>Bacteria</taxon>
        <taxon>Pseudomonadati</taxon>
        <taxon>Pseudomonadota</taxon>
        <taxon>Gammaproteobacteria</taxon>
        <taxon>Enterobacterales</taxon>
        <taxon>Erwiniaceae</taxon>
        <taxon>Pantoea</taxon>
    </lineage>
</organism>
<dbReference type="RefSeq" id="WP_208726861.1">
    <property type="nucleotide sequence ID" value="NZ_CP024638.1"/>
</dbReference>
<gene>
    <name evidence="2" type="ORF">CTZ24_23715</name>
    <name evidence="1" type="ORF">Q3404_12880</name>
</gene>
<evidence type="ECO:0000313" key="3">
    <source>
        <dbReference type="Proteomes" id="UP000424872"/>
    </source>
</evidence>
<dbReference type="Proteomes" id="UP001171299">
    <property type="component" value="Unassembled WGS sequence"/>
</dbReference>
<accession>A0AAP9HAF1</accession>
<dbReference type="EMBL" id="CP024638">
    <property type="protein sequence ID" value="QGR09484.1"/>
    <property type="molecule type" value="Genomic_DNA"/>
</dbReference>
<geneLocation type="plasmid" evidence="2">
    <name>pMSR2B</name>
</geneLocation>
<geneLocation type="plasmid" evidence="3">
    <name>pmsr2b</name>
</geneLocation>
<dbReference type="KEGG" id="ppho:CTZ24_23715"/>
<name>A0AAP9HAF1_9GAMM</name>
<reference evidence="1" key="3">
    <citation type="submission" date="2023-07" db="EMBL/GenBank/DDBJ databases">
        <title>The extreme plant-growth-promoting properties of Pantoea phytobeneficialis PF55 revealed by functional and genomic analysis.</title>
        <authorList>
            <person name="Nascimento F.X."/>
            <person name="Marcio R.J."/>
        </authorList>
    </citation>
    <scope>NUCLEOTIDE SEQUENCE</scope>
    <source>
        <strain evidence="1">PF55</strain>
    </source>
</reference>
<evidence type="ECO:0000313" key="2">
    <source>
        <dbReference type="EMBL" id="QGR09484.1"/>
    </source>
</evidence>
<keyword evidence="4" id="KW-1185">Reference proteome</keyword>
<reference evidence="2" key="2">
    <citation type="journal article" date="2020" name="Environ. Microbiol.">
        <title>The extreme plant-growth-promoting properties of Pantoea phytobeneficialis MSR2 revealed by functional and genomic analysis.</title>
        <authorList>
            <person name="Nascimento F.X."/>
            <person name="Hernandez A.G."/>
            <person name="Glick B.R."/>
            <person name="Rossi M.J."/>
        </authorList>
    </citation>
    <scope>NUCLEOTIDE SEQUENCE</scope>
    <source>
        <strain evidence="2">MSR2</strain>
    </source>
</reference>
<sequence length="422" mass="48493">MEVNYGSADVHLFIKPNTQLKHEGTGYIKRSINTDRTLHSNTKRQNSGKSNSYNWIKSDNYRNQYKMITDNLLRKIKKIVPARWAILEKRIQRGEKFHRVDIVSKLLSPFNFNAIEVLKQSKMTEVLNKIITSGVSDTTVRNALTQRMQQEMEMWEPANEAQIAGIKSFLETYKLINCDLTKLVLMQLNPQFSALNFSKEQLRFALRNLKESMTWTDIELSHMIANTIIPKNTELWYEKKKALFSDESVKSLDFSFRLQNSGCPSEITVEQLQKLLLRDGRRDMTCGLISLYATQSGIEFALYDHHTAILKKDEPNREPKVNSGPLSECNPNPSLLQIPETAPDRCPMLPSSLPVQTSVTEMKTQFCWFADPTTPLKPLMVENVPAMATFDFVSGQMVHTPVADAMQRSEDFSRQFLLDREE</sequence>
<proteinExistence type="predicted"/>
<protein>
    <submittedName>
        <fullName evidence="2">Uncharacterized protein</fullName>
    </submittedName>
</protein>
<reference evidence="3" key="1">
    <citation type="submission" date="2017-11" db="EMBL/GenBank/DDBJ databases">
        <title>Genome sequence of Pantoea sp. MSR2.</title>
        <authorList>
            <person name="Nascimento F.X."/>
        </authorList>
    </citation>
    <scope>NUCLEOTIDE SEQUENCE [LARGE SCALE GENOMIC DNA]</scope>
    <source>
        <strain evidence="3">MSR2</strain>
        <plasmid evidence="3">pmsr2b</plasmid>
    </source>
</reference>
<dbReference type="Proteomes" id="UP000424872">
    <property type="component" value="Plasmid pMSR2B"/>
</dbReference>
<dbReference type="AlphaFoldDB" id="A0AAP9HAF1"/>
<evidence type="ECO:0000313" key="4">
    <source>
        <dbReference type="Proteomes" id="UP001171299"/>
    </source>
</evidence>
<evidence type="ECO:0000313" key="1">
    <source>
        <dbReference type="EMBL" id="MDO6407468.1"/>
    </source>
</evidence>
<keyword evidence="2" id="KW-0614">Plasmid</keyword>
<dbReference type="EMBL" id="JAUOOM010000011">
    <property type="protein sequence ID" value="MDO6407468.1"/>
    <property type="molecule type" value="Genomic_DNA"/>
</dbReference>